<dbReference type="OrthoDB" id="5430236at2"/>
<dbReference type="InterPro" id="IPR036465">
    <property type="entry name" value="vWFA_dom_sf"/>
</dbReference>
<dbReference type="EMBL" id="VCMV01000017">
    <property type="protein sequence ID" value="KAB0266750.1"/>
    <property type="molecule type" value="Genomic_DNA"/>
</dbReference>
<accession>A0A5N3PAJ5</accession>
<gene>
    <name evidence="1" type="ORF">FEZ63_12730</name>
</gene>
<evidence type="ECO:0000313" key="2">
    <source>
        <dbReference type="Proteomes" id="UP000325684"/>
    </source>
</evidence>
<proteinExistence type="predicted"/>
<reference evidence="1 2" key="1">
    <citation type="journal article" date="2019" name="Microorganisms">
        <title>Genome Insights into the Novel Species Microvirga brassicacearum, a Rapeseed Endophyte with Biotechnological Potential.</title>
        <authorList>
            <person name="Jimenez-Gomez A."/>
            <person name="Saati-Santamaria Z."/>
            <person name="Igual J.M."/>
            <person name="Rivas R."/>
            <person name="Mateos P.F."/>
            <person name="Garcia-Fraile P."/>
        </authorList>
    </citation>
    <scope>NUCLEOTIDE SEQUENCE [LARGE SCALE GENOMIC DNA]</scope>
    <source>
        <strain evidence="1 2">CDVBN77</strain>
    </source>
</reference>
<dbReference type="Proteomes" id="UP000325684">
    <property type="component" value="Unassembled WGS sequence"/>
</dbReference>
<comment type="caution">
    <text evidence="1">The sequence shown here is derived from an EMBL/GenBank/DDBJ whole genome shotgun (WGS) entry which is preliminary data.</text>
</comment>
<name>A0A5N3PAJ5_9HYPH</name>
<protein>
    <submittedName>
        <fullName evidence="1">VWA domain-containing protein</fullName>
    </submittedName>
</protein>
<dbReference type="RefSeq" id="WP_150944968.1">
    <property type="nucleotide sequence ID" value="NZ_VCMV01000017.1"/>
</dbReference>
<dbReference type="SUPFAM" id="SSF53300">
    <property type="entry name" value="vWA-like"/>
    <property type="match status" value="1"/>
</dbReference>
<sequence>MTEKKVERSSPTSAPGSAIDSFLATAKQIGPSQSGGPRSRLAFALDATMSRQPTWDLACRVQGEMFAATSHAGGLQVQLVYFRGFNECRSSRWVADPRTLTDLMTTIECRGGQTQIGRVLRHVRNEAKRSPLKVLVYVGDAMEESIDDLCTIAGELGLLGVKAFMFHEGHNREAAIAFQELARLTGGAYARFDLNAPNALTGLLRAAATYAASGFEGLNRIASASEQARGLLTAMKR</sequence>
<dbReference type="AlphaFoldDB" id="A0A5N3PAJ5"/>
<evidence type="ECO:0000313" key="1">
    <source>
        <dbReference type="EMBL" id="KAB0266750.1"/>
    </source>
</evidence>
<organism evidence="1 2">
    <name type="scientific">Microvirga brassicacearum</name>
    <dbReference type="NCBI Taxonomy" id="2580413"/>
    <lineage>
        <taxon>Bacteria</taxon>
        <taxon>Pseudomonadati</taxon>
        <taxon>Pseudomonadota</taxon>
        <taxon>Alphaproteobacteria</taxon>
        <taxon>Hyphomicrobiales</taxon>
        <taxon>Methylobacteriaceae</taxon>
        <taxon>Microvirga</taxon>
    </lineage>
</organism>
<dbReference type="Gene3D" id="3.40.50.410">
    <property type="entry name" value="von Willebrand factor, type A domain"/>
    <property type="match status" value="1"/>
</dbReference>
<keyword evidence="2" id="KW-1185">Reference proteome</keyword>